<accession>A0ABV6L1A1</accession>
<reference evidence="1 2" key="1">
    <citation type="submission" date="2024-09" db="EMBL/GenBank/DDBJ databases">
        <authorList>
            <person name="Sun Q."/>
            <person name="Mori K."/>
        </authorList>
    </citation>
    <scope>NUCLEOTIDE SEQUENCE [LARGE SCALE GENOMIC DNA]</scope>
    <source>
        <strain evidence="1 2">NCAIM B.02415</strain>
    </source>
</reference>
<proteinExistence type="predicted"/>
<organism evidence="1 2">
    <name type="scientific">Mucilaginibacter angelicae</name>
    <dbReference type="NCBI Taxonomy" id="869718"/>
    <lineage>
        <taxon>Bacteria</taxon>
        <taxon>Pseudomonadati</taxon>
        <taxon>Bacteroidota</taxon>
        <taxon>Sphingobacteriia</taxon>
        <taxon>Sphingobacteriales</taxon>
        <taxon>Sphingobacteriaceae</taxon>
        <taxon>Mucilaginibacter</taxon>
    </lineage>
</organism>
<evidence type="ECO:0008006" key="3">
    <source>
        <dbReference type="Google" id="ProtNLM"/>
    </source>
</evidence>
<protein>
    <recommendedName>
        <fullName evidence="3">Apea-like HEPN domain-containing protein</fullName>
    </recommendedName>
</protein>
<evidence type="ECO:0000313" key="1">
    <source>
        <dbReference type="EMBL" id="MFC0513508.1"/>
    </source>
</evidence>
<name>A0ABV6L1A1_9SPHI</name>
<dbReference type="EMBL" id="JBHLTS010000015">
    <property type="protein sequence ID" value="MFC0513508.1"/>
    <property type="molecule type" value="Genomic_DNA"/>
</dbReference>
<gene>
    <name evidence="1" type="ORF">ACFFGT_04825</name>
</gene>
<evidence type="ECO:0000313" key="2">
    <source>
        <dbReference type="Proteomes" id="UP001589828"/>
    </source>
</evidence>
<dbReference type="RefSeq" id="WP_377021372.1">
    <property type="nucleotide sequence ID" value="NZ_JBHLTS010000015.1"/>
</dbReference>
<sequence>MRIKVEADIQSDVYIDEMLEMKLHPFLIRIVPHEDGLISKIAFERPIVDYGPFLPQLTEIPGKGTALYFPEPDFIKDEKKLMQHIESFGGLDLGIKEISWDSPLITWIPENEEEASKVPVLSYRRQADYYGQAKKKISLNWLQGTLLHRKMLAHLVLPLSFYRKGCNLYHRFEYSEAFLQFYLMLEGLFGNGQTKNQLVKKAFQASPNLHYGIAHILDAMEKPDLSQHKTWLSNFLGSKGWGYDHEGIIKMLVEQRGVLSHYAIKSTRKQRNTFEDADYHSLGFIAMMIGHFSSIPLRLDPFRGKGI</sequence>
<dbReference type="Proteomes" id="UP001589828">
    <property type="component" value="Unassembled WGS sequence"/>
</dbReference>
<comment type="caution">
    <text evidence="1">The sequence shown here is derived from an EMBL/GenBank/DDBJ whole genome shotgun (WGS) entry which is preliminary data.</text>
</comment>
<keyword evidence="2" id="KW-1185">Reference proteome</keyword>